<comment type="caution">
    <text evidence="4">The sequence shown here is derived from an EMBL/GenBank/DDBJ whole genome shotgun (WGS) entry which is preliminary data.</text>
</comment>
<evidence type="ECO:0000259" key="3">
    <source>
        <dbReference type="Pfam" id="PF22599"/>
    </source>
</evidence>
<accession>A0ABU1D6D4</accession>
<sequence>MKATRIFTRSSLALALLALAACQTPPTQPDTAATESPDTAATAPAPAGAPSASDAPVQAAAAQGVPVAVFLADMVMQEGWRPIPVGGESTLYLDPRPVVTRDDLTGIQAGANQQGQGLLALMLNSEASARLQQLTTDNPNKRLALVVGRTLMAAPSYAEPVATGQLIFPVGTEANATAAARAIAGVDESGAPTTQDTAKFQ</sequence>
<feature type="signal peptide" evidence="2">
    <location>
        <begin position="1"/>
        <end position="20"/>
    </location>
</feature>
<dbReference type="Proteomes" id="UP001232156">
    <property type="component" value="Unassembled WGS sequence"/>
</dbReference>
<evidence type="ECO:0000256" key="2">
    <source>
        <dbReference type="SAM" id="SignalP"/>
    </source>
</evidence>
<feature type="chain" id="PRO_5046431904" description="SecDF P1 head subdomain domain-containing protein" evidence="2">
    <location>
        <begin position="21"/>
        <end position="201"/>
    </location>
</feature>
<evidence type="ECO:0000313" key="4">
    <source>
        <dbReference type="EMBL" id="MDR4125916.1"/>
    </source>
</evidence>
<dbReference type="Gene3D" id="3.30.1360.200">
    <property type="match status" value="1"/>
</dbReference>
<keyword evidence="5" id="KW-1185">Reference proteome</keyword>
<dbReference type="RefSeq" id="WP_347286969.1">
    <property type="nucleotide sequence ID" value="NZ_JAUZQE010000014.1"/>
</dbReference>
<protein>
    <recommendedName>
        <fullName evidence="3">SecDF P1 head subdomain domain-containing protein</fullName>
    </recommendedName>
</protein>
<organism evidence="4 5">
    <name type="scientific">Yanghanlia caeni</name>
    <dbReference type="NCBI Taxonomy" id="3064283"/>
    <lineage>
        <taxon>Bacteria</taxon>
        <taxon>Pseudomonadati</taxon>
        <taxon>Pseudomonadota</taxon>
        <taxon>Betaproteobacteria</taxon>
        <taxon>Burkholderiales</taxon>
        <taxon>Alcaligenaceae</taxon>
        <taxon>Yanghanlia</taxon>
    </lineage>
</organism>
<reference evidence="4 5" key="1">
    <citation type="submission" date="2023-08" db="EMBL/GenBank/DDBJ databases">
        <title>Alcaligenaceae gen. nov., a novel taxon isolated from the sludge of Yixing Pesticide Factory.</title>
        <authorList>
            <person name="Ruan L."/>
        </authorList>
    </citation>
    <scope>NUCLEOTIDE SEQUENCE [LARGE SCALE GENOMIC DNA]</scope>
    <source>
        <strain evidence="4 5">LG-2</strain>
    </source>
</reference>
<keyword evidence="2" id="KW-0732">Signal</keyword>
<feature type="domain" description="SecDF P1 head subdomain" evidence="3">
    <location>
        <begin position="89"/>
        <end position="165"/>
    </location>
</feature>
<evidence type="ECO:0000313" key="5">
    <source>
        <dbReference type="Proteomes" id="UP001232156"/>
    </source>
</evidence>
<dbReference type="InterPro" id="IPR054384">
    <property type="entry name" value="SecDF_P1_head"/>
</dbReference>
<feature type="region of interest" description="Disordered" evidence="1">
    <location>
        <begin position="25"/>
        <end position="55"/>
    </location>
</feature>
<proteinExistence type="predicted"/>
<evidence type="ECO:0000256" key="1">
    <source>
        <dbReference type="SAM" id="MobiDB-lite"/>
    </source>
</evidence>
<dbReference type="PROSITE" id="PS51257">
    <property type="entry name" value="PROKAR_LIPOPROTEIN"/>
    <property type="match status" value="1"/>
</dbReference>
<name>A0ABU1D6D4_9BURK</name>
<gene>
    <name evidence="4" type="ORF">Q8947_07945</name>
</gene>
<dbReference type="EMBL" id="JAUZQE010000014">
    <property type="protein sequence ID" value="MDR4125916.1"/>
    <property type="molecule type" value="Genomic_DNA"/>
</dbReference>
<dbReference type="Pfam" id="PF22599">
    <property type="entry name" value="SecDF_P1_head"/>
    <property type="match status" value="1"/>
</dbReference>